<feature type="transmembrane region" description="Helical" evidence="1">
    <location>
        <begin position="40"/>
        <end position="59"/>
    </location>
</feature>
<gene>
    <name evidence="2" type="ORF">AB5J56_25910</name>
</gene>
<dbReference type="EMBL" id="CP163435">
    <property type="protein sequence ID" value="XDQ27924.1"/>
    <property type="molecule type" value="Genomic_DNA"/>
</dbReference>
<feature type="transmembrane region" description="Helical" evidence="1">
    <location>
        <begin position="156"/>
        <end position="174"/>
    </location>
</feature>
<reference evidence="2" key="1">
    <citation type="submission" date="2024-07" db="EMBL/GenBank/DDBJ databases">
        <authorList>
            <person name="Yu S.T."/>
        </authorList>
    </citation>
    <scope>NUCLEOTIDE SEQUENCE</scope>
    <source>
        <strain evidence="2">R21</strain>
    </source>
</reference>
<keyword evidence="1" id="KW-0472">Membrane</keyword>
<evidence type="ECO:0000256" key="1">
    <source>
        <dbReference type="SAM" id="Phobius"/>
    </source>
</evidence>
<dbReference type="RefSeq" id="WP_369235474.1">
    <property type="nucleotide sequence ID" value="NZ_CP163435.1"/>
</dbReference>
<dbReference type="AlphaFoldDB" id="A0AB39PBY3"/>
<name>A0AB39PBY3_9ACTN</name>
<feature type="transmembrane region" description="Helical" evidence="1">
    <location>
        <begin position="116"/>
        <end position="136"/>
    </location>
</feature>
<sequence>MYALLSGGGLLADGGGLLAGGRDFLADGGRESGDSGAFDVVWGLTATVFGSVILTDFRGAAYRLALWQAERRSRVPNMKVFRAGGGLFALVGLIFLVIGVGQAADGRLGAFREGHMPVPVIVVMSLGVVGAMVMYWRPRGLLNSAWSEGDSSPHGALRRTACVVATLGVVGFGVSLALGLMIVAVVSCAVAGCTLAPLLLSHRQGAAYSTRMPSPSASTMTRDRS</sequence>
<evidence type="ECO:0000313" key="2">
    <source>
        <dbReference type="EMBL" id="XDQ27924.1"/>
    </source>
</evidence>
<organism evidence="2">
    <name type="scientific">Streptomyces sp. R21</name>
    <dbReference type="NCBI Taxonomy" id="3238627"/>
    <lineage>
        <taxon>Bacteria</taxon>
        <taxon>Bacillati</taxon>
        <taxon>Actinomycetota</taxon>
        <taxon>Actinomycetes</taxon>
        <taxon>Kitasatosporales</taxon>
        <taxon>Streptomycetaceae</taxon>
        <taxon>Streptomyces</taxon>
    </lineage>
</organism>
<keyword evidence="1" id="KW-1133">Transmembrane helix</keyword>
<protein>
    <submittedName>
        <fullName evidence="2">Uncharacterized protein</fullName>
    </submittedName>
</protein>
<accession>A0AB39PBY3</accession>
<feature type="transmembrane region" description="Helical" evidence="1">
    <location>
        <begin position="80"/>
        <end position="104"/>
    </location>
</feature>
<proteinExistence type="predicted"/>
<keyword evidence="1" id="KW-0812">Transmembrane</keyword>